<keyword evidence="1" id="KW-0479">Metal-binding</keyword>
<evidence type="ECO:0000313" key="5">
    <source>
        <dbReference type="Proteomes" id="UP000051574"/>
    </source>
</evidence>
<feature type="binding site" evidence="1">
    <location>
        <position position="25"/>
    </location>
    <ligand>
        <name>Zn(2+)</name>
        <dbReference type="ChEBI" id="CHEBI:29105"/>
    </ligand>
</feature>
<proteinExistence type="predicted"/>
<dbReference type="Proteomes" id="UP000051574">
    <property type="component" value="Unassembled WGS sequence"/>
</dbReference>
<sequence length="278" mass="31587">MVYISSIMATPKAKSNVLEMVCRACLKVSKNRLNIFEHRTNDKLVVDMIIDCTSVTIQSGDGYPINICSDCMELLYSAYNFKKMVVQSNVKLVNFYNRKNSQNNNTDDEDVKDELFIKNEQVDSLITTDGVLGEAVLIVDDHQQGEKTVSSEITNFCCKSEDPSQNQMTIKEELFVEKLDGTVIQAQYSSDSDDDNVLFDESNSDSSSSDESSEVECKNEEIRDENERKSRRPTGREGKNAKNLRNHNEKQAEMLDNPDYQRIINSGLSKKQKDRETV</sequence>
<dbReference type="GO" id="GO:0008270">
    <property type="term" value="F:zinc ion binding"/>
    <property type="evidence" value="ECO:0007669"/>
    <property type="project" value="UniProtKB-UniRule"/>
</dbReference>
<evidence type="ECO:0000259" key="3">
    <source>
        <dbReference type="PROSITE" id="PS51915"/>
    </source>
</evidence>
<feature type="non-terminal residue" evidence="4">
    <location>
        <position position="278"/>
    </location>
</feature>
<evidence type="ECO:0000313" key="4">
    <source>
        <dbReference type="EMBL" id="KRT78818.1"/>
    </source>
</evidence>
<comment type="caution">
    <text evidence="4">The sequence shown here is derived from an EMBL/GenBank/DDBJ whole genome shotgun (WGS) entry which is preliminary data.</text>
</comment>
<reference evidence="4 5" key="1">
    <citation type="submission" date="2015-09" db="EMBL/GenBank/DDBJ databases">
        <title>Draft genome of the scarab beetle Oryctes borbonicus.</title>
        <authorList>
            <person name="Meyer J.M."/>
            <person name="Markov G.V."/>
            <person name="Baskaran P."/>
            <person name="Herrmann M."/>
            <person name="Sommer R.J."/>
            <person name="Roedelsperger C."/>
        </authorList>
    </citation>
    <scope>NUCLEOTIDE SEQUENCE [LARGE SCALE GENOMIC DNA]</scope>
    <source>
        <strain evidence="4">OB123</strain>
        <tissue evidence="4">Whole animal</tissue>
    </source>
</reference>
<accession>A0A0T6AUP0</accession>
<organism evidence="4 5">
    <name type="scientific">Oryctes borbonicus</name>
    <dbReference type="NCBI Taxonomy" id="1629725"/>
    <lineage>
        <taxon>Eukaryota</taxon>
        <taxon>Metazoa</taxon>
        <taxon>Ecdysozoa</taxon>
        <taxon>Arthropoda</taxon>
        <taxon>Hexapoda</taxon>
        <taxon>Insecta</taxon>
        <taxon>Pterygota</taxon>
        <taxon>Neoptera</taxon>
        <taxon>Endopterygota</taxon>
        <taxon>Coleoptera</taxon>
        <taxon>Polyphaga</taxon>
        <taxon>Scarabaeiformia</taxon>
        <taxon>Scarabaeidae</taxon>
        <taxon>Dynastinae</taxon>
        <taxon>Oryctes</taxon>
    </lineage>
</organism>
<dbReference type="InterPro" id="IPR012934">
    <property type="entry name" value="Znf_AD"/>
</dbReference>
<feature type="compositionally biased region" description="Basic and acidic residues" evidence="2">
    <location>
        <begin position="215"/>
        <end position="253"/>
    </location>
</feature>
<protein>
    <submittedName>
        <fullName evidence="4">Zinc-finger associated domain containing protein</fullName>
    </submittedName>
</protein>
<dbReference type="Pfam" id="PF07776">
    <property type="entry name" value="zf-AD"/>
    <property type="match status" value="1"/>
</dbReference>
<gene>
    <name evidence="4" type="ORF">AMK59_8796</name>
</gene>
<feature type="binding site" evidence="1">
    <location>
        <position position="68"/>
    </location>
    <ligand>
        <name>Zn(2+)</name>
        <dbReference type="ChEBI" id="CHEBI:29105"/>
    </ligand>
</feature>
<dbReference type="EMBL" id="LJIG01022768">
    <property type="protein sequence ID" value="KRT78818.1"/>
    <property type="molecule type" value="Genomic_DNA"/>
</dbReference>
<dbReference type="GO" id="GO:0005634">
    <property type="term" value="C:nucleus"/>
    <property type="evidence" value="ECO:0007669"/>
    <property type="project" value="InterPro"/>
</dbReference>
<feature type="binding site" evidence="1">
    <location>
        <position position="22"/>
    </location>
    <ligand>
        <name>Zn(2+)</name>
        <dbReference type="ChEBI" id="CHEBI:29105"/>
    </ligand>
</feature>
<name>A0A0T6AUP0_9SCAR</name>
<keyword evidence="1 4" id="KW-0863">Zinc-finger</keyword>
<keyword evidence="5" id="KW-1185">Reference proteome</keyword>
<keyword evidence="1" id="KW-0862">Zinc</keyword>
<dbReference type="SMART" id="SM00868">
    <property type="entry name" value="zf-AD"/>
    <property type="match status" value="1"/>
</dbReference>
<dbReference type="AlphaFoldDB" id="A0A0T6AUP0"/>
<dbReference type="OrthoDB" id="8113227at2759"/>
<dbReference type="Gene3D" id="3.40.1800.20">
    <property type="match status" value="1"/>
</dbReference>
<dbReference type="SUPFAM" id="SSF57716">
    <property type="entry name" value="Glucocorticoid receptor-like (DNA-binding domain)"/>
    <property type="match status" value="1"/>
</dbReference>
<feature type="domain" description="ZAD" evidence="3">
    <location>
        <begin position="20"/>
        <end position="95"/>
    </location>
</feature>
<evidence type="ECO:0000256" key="2">
    <source>
        <dbReference type="SAM" id="MobiDB-lite"/>
    </source>
</evidence>
<feature type="compositionally biased region" description="Low complexity" evidence="2">
    <location>
        <begin position="200"/>
        <end position="210"/>
    </location>
</feature>
<feature type="region of interest" description="Disordered" evidence="2">
    <location>
        <begin position="188"/>
        <end position="278"/>
    </location>
</feature>
<evidence type="ECO:0000256" key="1">
    <source>
        <dbReference type="PROSITE-ProRule" id="PRU01263"/>
    </source>
</evidence>
<dbReference type="PROSITE" id="PS51915">
    <property type="entry name" value="ZAD"/>
    <property type="match status" value="1"/>
</dbReference>
<feature type="binding site" evidence="1">
    <location>
        <position position="71"/>
    </location>
    <ligand>
        <name>Zn(2+)</name>
        <dbReference type="ChEBI" id="CHEBI:29105"/>
    </ligand>
</feature>